<dbReference type="InterPro" id="IPR029063">
    <property type="entry name" value="SAM-dependent_MTases_sf"/>
</dbReference>
<proteinExistence type="predicted"/>
<dbReference type="CDD" id="cd02440">
    <property type="entry name" value="AdoMet_MTases"/>
    <property type="match status" value="1"/>
</dbReference>
<dbReference type="AlphaFoldDB" id="A0A975NK30"/>
<feature type="domain" description="Methyltransferase type 11" evidence="1">
    <location>
        <begin position="64"/>
        <end position="144"/>
    </location>
</feature>
<dbReference type="Proteomes" id="UP000680839">
    <property type="component" value="Chromosome"/>
</dbReference>
<organism evidence="2 3">
    <name type="scientific">Bradyrhizobium sediminis</name>
    <dbReference type="NCBI Taxonomy" id="2840469"/>
    <lineage>
        <taxon>Bacteria</taxon>
        <taxon>Pseudomonadati</taxon>
        <taxon>Pseudomonadota</taxon>
        <taxon>Alphaproteobacteria</taxon>
        <taxon>Hyphomicrobiales</taxon>
        <taxon>Nitrobacteraceae</taxon>
        <taxon>Bradyrhizobium</taxon>
    </lineage>
</organism>
<dbReference type="GO" id="GO:0032259">
    <property type="term" value="P:methylation"/>
    <property type="evidence" value="ECO:0007669"/>
    <property type="project" value="UniProtKB-KW"/>
</dbReference>
<dbReference type="Pfam" id="PF08241">
    <property type="entry name" value="Methyltransf_11"/>
    <property type="match status" value="1"/>
</dbReference>
<accession>A0A975NK30</accession>
<gene>
    <name evidence="2" type="ORF">KMZ29_22955</name>
</gene>
<evidence type="ECO:0000259" key="1">
    <source>
        <dbReference type="Pfam" id="PF08241"/>
    </source>
</evidence>
<name>A0A975NK30_9BRAD</name>
<dbReference type="SUPFAM" id="SSF53335">
    <property type="entry name" value="S-adenosyl-L-methionine-dependent methyltransferases"/>
    <property type="match status" value="1"/>
</dbReference>
<keyword evidence="2" id="KW-0808">Transferase</keyword>
<dbReference type="GO" id="GO:0008757">
    <property type="term" value="F:S-adenosylmethionine-dependent methyltransferase activity"/>
    <property type="evidence" value="ECO:0007669"/>
    <property type="project" value="InterPro"/>
</dbReference>
<dbReference type="Gene3D" id="3.40.50.150">
    <property type="entry name" value="Vaccinia Virus protein VP39"/>
    <property type="match status" value="1"/>
</dbReference>
<sequence>MDLARAVPVAADARTADAFAHPKALLDLPPGEARESLLAVHRVLGEQLPPTKLAIYEAGGGSTSFLPLDVLGRAHVTVVDIDEDQIRNNDYAQKTILGDVQSYRFAPGSFDLVICYNVIEHLPDVEAALLRFCESLKQGGLILIGAPNPKSLSGVVTKYSPHWFHVWFYRHVRGDKKAGLPGQAPFPTFFHPLVTLSRLEAFAEAHGLQMIYRKEYESPRYPEMRARKPAFAALIDAAAAVMNLLLPGKTDVRHGDYHVILRKS</sequence>
<keyword evidence="2" id="KW-0489">Methyltransferase</keyword>
<evidence type="ECO:0000313" key="2">
    <source>
        <dbReference type="EMBL" id="QWG15909.1"/>
    </source>
</evidence>
<dbReference type="EMBL" id="CP076134">
    <property type="protein sequence ID" value="QWG15909.1"/>
    <property type="molecule type" value="Genomic_DNA"/>
</dbReference>
<reference evidence="2" key="1">
    <citation type="submission" date="2021-06" db="EMBL/GenBank/DDBJ databases">
        <title>Bradyrhizobium sp. S2-20-1 Genome sequencing.</title>
        <authorList>
            <person name="Jin L."/>
        </authorList>
    </citation>
    <scope>NUCLEOTIDE SEQUENCE</scope>
    <source>
        <strain evidence="2">S2-20-1</strain>
    </source>
</reference>
<evidence type="ECO:0000313" key="3">
    <source>
        <dbReference type="Proteomes" id="UP000680839"/>
    </source>
</evidence>
<protein>
    <submittedName>
        <fullName evidence="2">Class I SAM-dependent methyltransferase</fullName>
    </submittedName>
</protein>
<dbReference type="InterPro" id="IPR013216">
    <property type="entry name" value="Methyltransf_11"/>
</dbReference>